<organism evidence="2 3">
    <name type="scientific">Dendrobium nobile</name>
    <name type="common">Orchid</name>
    <dbReference type="NCBI Taxonomy" id="94219"/>
    <lineage>
        <taxon>Eukaryota</taxon>
        <taxon>Viridiplantae</taxon>
        <taxon>Streptophyta</taxon>
        <taxon>Embryophyta</taxon>
        <taxon>Tracheophyta</taxon>
        <taxon>Spermatophyta</taxon>
        <taxon>Magnoliopsida</taxon>
        <taxon>Liliopsida</taxon>
        <taxon>Asparagales</taxon>
        <taxon>Orchidaceae</taxon>
        <taxon>Epidendroideae</taxon>
        <taxon>Malaxideae</taxon>
        <taxon>Dendrobiinae</taxon>
        <taxon>Dendrobium</taxon>
    </lineage>
</organism>
<comment type="caution">
    <text evidence="2">The sequence shown here is derived from an EMBL/GenBank/DDBJ whole genome shotgun (WGS) entry which is preliminary data.</text>
</comment>
<proteinExistence type="predicted"/>
<dbReference type="EMBL" id="JAGYWB010000011">
    <property type="protein sequence ID" value="KAI0503735.1"/>
    <property type="molecule type" value="Genomic_DNA"/>
</dbReference>
<dbReference type="InterPro" id="IPR029480">
    <property type="entry name" value="Transpos_assoc"/>
</dbReference>
<evidence type="ECO:0000259" key="1">
    <source>
        <dbReference type="Pfam" id="PF13963"/>
    </source>
</evidence>
<keyword evidence="3" id="KW-1185">Reference proteome</keyword>
<evidence type="ECO:0000313" key="3">
    <source>
        <dbReference type="Proteomes" id="UP000829196"/>
    </source>
</evidence>
<sequence length="108" mass="12570">MEMNRSWMYCSRSNMVFKEGVKNFLNFAFSYGSSSGMILCPCRDCGNGIYRTRDDVEAHLLWRGFKPRYYNWTAHGETSFRNDIGSHSLNVDDVNDDMEGLLNIHIKQ</sequence>
<dbReference type="Proteomes" id="UP000829196">
    <property type="component" value="Unassembled WGS sequence"/>
</dbReference>
<reference evidence="2" key="1">
    <citation type="journal article" date="2022" name="Front. Genet.">
        <title>Chromosome-Scale Assembly of the Dendrobium nobile Genome Provides Insights Into the Molecular Mechanism of the Biosynthesis of the Medicinal Active Ingredient of Dendrobium.</title>
        <authorList>
            <person name="Xu Q."/>
            <person name="Niu S.-C."/>
            <person name="Li K.-L."/>
            <person name="Zheng P.-J."/>
            <person name="Zhang X.-J."/>
            <person name="Jia Y."/>
            <person name="Liu Y."/>
            <person name="Niu Y.-X."/>
            <person name="Yu L.-H."/>
            <person name="Chen D.-F."/>
            <person name="Zhang G.-Q."/>
        </authorList>
    </citation>
    <scope>NUCLEOTIDE SEQUENCE</scope>
    <source>
        <tissue evidence="2">Leaf</tissue>
    </source>
</reference>
<evidence type="ECO:0000313" key="2">
    <source>
        <dbReference type="EMBL" id="KAI0503735.1"/>
    </source>
</evidence>
<name>A0A8T3B429_DENNO</name>
<gene>
    <name evidence="2" type="ORF">KFK09_014676</name>
</gene>
<dbReference type="Pfam" id="PF13963">
    <property type="entry name" value="Transpos_assoc"/>
    <property type="match status" value="1"/>
</dbReference>
<accession>A0A8T3B429</accession>
<dbReference type="OrthoDB" id="629391at2759"/>
<dbReference type="AlphaFoldDB" id="A0A8T3B429"/>
<feature type="domain" description="Transposase-associated" evidence="1">
    <location>
        <begin position="5"/>
        <end position="77"/>
    </location>
</feature>
<protein>
    <recommendedName>
        <fullName evidence="1">Transposase-associated domain-containing protein</fullName>
    </recommendedName>
</protein>